<keyword evidence="3" id="KW-1185">Reference proteome</keyword>
<comment type="caution">
    <text evidence="2">The sequence shown here is derived from an EMBL/GenBank/DDBJ whole genome shotgun (WGS) entry which is preliminary data.</text>
</comment>
<dbReference type="Proteomes" id="UP001256673">
    <property type="component" value="Unassembled WGS sequence"/>
</dbReference>
<protein>
    <submittedName>
        <fullName evidence="2">Uncharacterized protein</fullName>
    </submittedName>
</protein>
<reference evidence="2 3" key="1">
    <citation type="submission" date="2023-09" db="EMBL/GenBank/DDBJ databases">
        <title>Microbacterium fusihabitans sp. nov., Microbacterium phycihabitans sp. nov., and Microbacterium cervinum sp. nov., isolated from dried seaweeds of beach.</title>
        <authorList>
            <person name="Lee S.D."/>
        </authorList>
    </citation>
    <scope>NUCLEOTIDE SEQUENCE [LARGE SCALE GENOMIC DNA]</scope>
    <source>
        <strain evidence="2 3">KSW2-21</strain>
    </source>
</reference>
<proteinExistence type="predicted"/>
<name>A0ABU3RW13_9MICO</name>
<feature type="region of interest" description="Disordered" evidence="1">
    <location>
        <begin position="104"/>
        <end position="123"/>
    </location>
</feature>
<dbReference type="EMBL" id="JAWDIU010000002">
    <property type="protein sequence ID" value="MDU0326965.1"/>
    <property type="molecule type" value="Genomic_DNA"/>
</dbReference>
<accession>A0ABU3RW13</accession>
<evidence type="ECO:0000256" key="1">
    <source>
        <dbReference type="SAM" id="MobiDB-lite"/>
    </source>
</evidence>
<gene>
    <name evidence="2" type="ORF">RWH43_09375</name>
</gene>
<organism evidence="2 3">
    <name type="scientific">Microbacterium algihabitans</name>
    <dbReference type="NCBI Taxonomy" id="3075992"/>
    <lineage>
        <taxon>Bacteria</taxon>
        <taxon>Bacillati</taxon>
        <taxon>Actinomycetota</taxon>
        <taxon>Actinomycetes</taxon>
        <taxon>Micrococcales</taxon>
        <taxon>Microbacteriaceae</taxon>
        <taxon>Microbacterium</taxon>
    </lineage>
</organism>
<dbReference type="RefSeq" id="WP_316001319.1">
    <property type="nucleotide sequence ID" value="NZ_JAWDIU010000002.1"/>
</dbReference>
<sequence length="123" mass="13641">MSCDGIRRDAERRVAELRARLIEWDVLGVYADDDGPGDENEYDDLIAPIMRWLGAGDDAPLLSARIVTLLRDDYGLDIPHKDAASPFASSLVRWWREANSNMDTAPSMSLAAGPRRRGDPVNS</sequence>
<evidence type="ECO:0000313" key="2">
    <source>
        <dbReference type="EMBL" id="MDU0326965.1"/>
    </source>
</evidence>
<evidence type="ECO:0000313" key="3">
    <source>
        <dbReference type="Proteomes" id="UP001256673"/>
    </source>
</evidence>